<gene>
    <name evidence="1" type="ORF">U6N30_14765</name>
</gene>
<reference evidence="1 2" key="1">
    <citation type="submission" date="2023-12" db="EMBL/GenBank/DDBJ databases">
        <title>Blastococcus brunescens sp. nov., an actonobacterium isolated from sandstone collected in sahara desert.</title>
        <authorList>
            <person name="Gtari M."/>
            <person name="Ghodhbane F."/>
        </authorList>
    </citation>
    <scope>NUCLEOTIDE SEQUENCE [LARGE SCALE GENOMIC DNA]</scope>
    <source>
        <strain evidence="1 2">BMG 8361</strain>
    </source>
</reference>
<dbReference type="EMBL" id="CP141261">
    <property type="protein sequence ID" value="WRL66547.1"/>
    <property type="molecule type" value="Genomic_DNA"/>
</dbReference>
<keyword evidence="2" id="KW-1185">Reference proteome</keyword>
<dbReference type="Proteomes" id="UP001324287">
    <property type="component" value="Chromosome"/>
</dbReference>
<protein>
    <recommendedName>
        <fullName evidence="3">Branched-chain amino acid transport system / permease component</fullName>
    </recommendedName>
</protein>
<dbReference type="RefSeq" id="WP_324277859.1">
    <property type="nucleotide sequence ID" value="NZ_CP141261.1"/>
</dbReference>
<proteinExistence type="predicted"/>
<accession>A0ABZ1B6W6</accession>
<evidence type="ECO:0008006" key="3">
    <source>
        <dbReference type="Google" id="ProtNLM"/>
    </source>
</evidence>
<name>A0ABZ1B6W6_9ACTN</name>
<sequence>MVGGLIIGVVTTLSAGYQGDLTFLGRDLAQVTPYAVMLLVLLVRPSGLFGTKEVARV</sequence>
<organism evidence="1 2">
    <name type="scientific">Blastococcus brunescens</name>
    <dbReference type="NCBI Taxonomy" id="1564165"/>
    <lineage>
        <taxon>Bacteria</taxon>
        <taxon>Bacillati</taxon>
        <taxon>Actinomycetota</taxon>
        <taxon>Actinomycetes</taxon>
        <taxon>Geodermatophilales</taxon>
        <taxon>Geodermatophilaceae</taxon>
        <taxon>Blastococcus</taxon>
    </lineage>
</organism>
<evidence type="ECO:0000313" key="1">
    <source>
        <dbReference type="EMBL" id="WRL66547.1"/>
    </source>
</evidence>
<evidence type="ECO:0000313" key="2">
    <source>
        <dbReference type="Proteomes" id="UP001324287"/>
    </source>
</evidence>